<keyword evidence="2" id="KW-1185">Reference proteome</keyword>
<dbReference type="AlphaFoldDB" id="A0A3N4KR31"/>
<sequence length="99" mass="10962">MSTPTTTTPPDPDPAMSVFLPPVNRAMRTLDRSFFAKTIPLAAAHIFDAKHITRFQKECAKDVLRLPRTKTIITEADPAAPGGVRKLLLLRPEVRVDGR</sequence>
<gene>
    <name evidence="1" type="ORF">P167DRAFT_573782</name>
</gene>
<evidence type="ECO:0000313" key="2">
    <source>
        <dbReference type="Proteomes" id="UP000277580"/>
    </source>
</evidence>
<name>A0A3N4KR31_9PEZI</name>
<dbReference type="InParanoid" id="A0A3N4KR31"/>
<evidence type="ECO:0000313" key="1">
    <source>
        <dbReference type="EMBL" id="RPB13033.1"/>
    </source>
</evidence>
<accession>A0A3N4KR31</accession>
<reference evidence="1 2" key="1">
    <citation type="journal article" date="2018" name="Nat. Ecol. Evol.">
        <title>Pezizomycetes genomes reveal the molecular basis of ectomycorrhizal truffle lifestyle.</title>
        <authorList>
            <person name="Murat C."/>
            <person name="Payen T."/>
            <person name="Noel B."/>
            <person name="Kuo A."/>
            <person name="Morin E."/>
            <person name="Chen J."/>
            <person name="Kohler A."/>
            <person name="Krizsan K."/>
            <person name="Balestrini R."/>
            <person name="Da Silva C."/>
            <person name="Montanini B."/>
            <person name="Hainaut M."/>
            <person name="Levati E."/>
            <person name="Barry K.W."/>
            <person name="Belfiori B."/>
            <person name="Cichocki N."/>
            <person name="Clum A."/>
            <person name="Dockter R.B."/>
            <person name="Fauchery L."/>
            <person name="Guy J."/>
            <person name="Iotti M."/>
            <person name="Le Tacon F."/>
            <person name="Lindquist E.A."/>
            <person name="Lipzen A."/>
            <person name="Malagnac F."/>
            <person name="Mello A."/>
            <person name="Molinier V."/>
            <person name="Miyauchi S."/>
            <person name="Poulain J."/>
            <person name="Riccioni C."/>
            <person name="Rubini A."/>
            <person name="Sitrit Y."/>
            <person name="Splivallo R."/>
            <person name="Traeger S."/>
            <person name="Wang M."/>
            <person name="Zifcakova L."/>
            <person name="Wipf D."/>
            <person name="Zambonelli A."/>
            <person name="Paolocci F."/>
            <person name="Nowrousian M."/>
            <person name="Ottonello S."/>
            <person name="Baldrian P."/>
            <person name="Spatafora J.W."/>
            <person name="Henrissat B."/>
            <person name="Nagy L.G."/>
            <person name="Aury J.M."/>
            <person name="Wincker P."/>
            <person name="Grigoriev I.V."/>
            <person name="Bonfante P."/>
            <person name="Martin F.M."/>
        </authorList>
    </citation>
    <scope>NUCLEOTIDE SEQUENCE [LARGE SCALE GENOMIC DNA]</scope>
    <source>
        <strain evidence="1 2">CCBAS932</strain>
    </source>
</reference>
<organism evidence="1 2">
    <name type="scientific">Morchella conica CCBAS932</name>
    <dbReference type="NCBI Taxonomy" id="1392247"/>
    <lineage>
        <taxon>Eukaryota</taxon>
        <taxon>Fungi</taxon>
        <taxon>Dikarya</taxon>
        <taxon>Ascomycota</taxon>
        <taxon>Pezizomycotina</taxon>
        <taxon>Pezizomycetes</taxon>
        <taxon>Pezizales</taxon>
        <taxon>Morchellaceae</taxon>
        <taxon>Morchella</taxon>
    </lineage>
</organism>
<dbReference type="EMBL" id="ML119125">
    <property type="protein sequence ID" value="RPB13033.1"/>
    <property type="molecule type" value="Genomic_DNA"/>
</dbReference>
<dbReference type="STRING" id="1392247.A0A3N4KR31"/>
<proteinExistence type="predicted"/>
<protein>
    <submittedName>
        <fullName evidence="1">Uncharacterized protein</fullName>
    </submittedName>
</protein>
<dbReference type="Proteomes" id="UP000277580">
    <property type="component" value="Unassembled WGS sequence"/>
</dbReference>
<dbReference type="OrthoDB" id="408788at2759"/>